<organism evidence="3 4">
    <name type="scientific">Pseudonocardia yunnanensis</name>
    <dbReference type="NCBI Taxonomy" id="58107"/>
    <lineage>
        <taxon>Bacteria</taxon>
        <taxon>Bacillati</taxon>
        <taxon>Actinomycetota</taxon>
        <taxon>Actinomycetes</taxon>
        <taxon>Pseudonocardiales</taxon>
        <taxon>Pseudonocardiaceae</taxon>
        <taxon>Pseudonocardia</taxon>
    </lineage>
</organism>
<feature type="compositionally biased region" description="Basic and acidic residues" evidence="1">
    <location>
        <begin position="144"/>
        <end position="156"/>
    </location>
</feature>
<dbReference type="NCBIfam" id="NF045516">
    <property type="entry name" value="GlpR"/>
    <property type="match status" value="1"/>
</dbReference>
<proteinExistence type="predicted"/>
<keyword evidence="2" id="KW-0812">Transmembrane</keyword>
<dbReference type="Proteomes" id="UP001597114">
    <property type="component" value="Unassembled WGS sequence"/>
</dbReference>
<feature type="compositionally biased region" description="Acidic residues" evidence="1">
    <location>
        <begin position="275"/>
        <end position="304"/>
    </location>
</feature>
<feature type="compositionally biased region" description="Basic and acidic residues" evidence="1">
    <location>
        <begin position="259"/>
        <end position="274"/>
    </location>
</feature>
<evidence type="ECO:0000256" key="2">
    <source>
        <dbReference type="SAM" id="Phobius"/>
    </source>
</evidence>
<feature type="compositionally biased region" description="Low complexity" evidence="1">
    <location>
        <begin position="319"/>
        <end position="332"/>
    </location>
</feature>
<feature type="compositionally biased region" description="Basic and acidic residues" evidence="1">
    <location>
        <begin position="305"/>
        <end position="318"/>
    </location>
</feature>
<evidence type="ECO:0000256" key="1">
    <source>
        <dbReference type="SAM" id="MobiDB-lite"/>
    </source>
</evidence>
<feature type="region of interest" description="Disordered" evidence="1">
    <location>
        <begin position="239"/>
        <end position="373"/>
    </location>
</feature>
<feature type="compositionally biased region" description="Basic and acidic residues" evidence="1">
    <location>
        <begin position="69"/>
        <end position="123"/>
    </location>
</feature>
<gene>
    <name evidence="3" type="primary">glpR</name>
    <name evidence="3" type="ORF">ACFSJD_24225</name>
</gene>
<protein>
    <submittedName>
        <fullName evidence="3">Gephyrin-like molybdotransferase receptor GlpR</fullName>
    </submittedName>
</protein>
<sequence length="373" mass="41633">MPSSMIFASLVVLWLLILVPAVARRRQEVARPTVAALSGRVLERPRRPHGPDMGSELEVDVDEDVDQVDEGHPTATRTDHDDNDDRHDDRDDIDDRNAGGRDDRHGEACGDDRDDRLDDHGADDADDYDGPESRDDHEADDDDPGVRDDDGWERPPPRYRPGRGGFDPEAAAVAAKARYAFRQRVVLSMLIVAILSGVIAAIAVPGAWWLHGAVDVLLIGYLIYLRRQVRLEEAIRERRASRMAGTRRPRAADDPDLDEWARRGREATRRPADDRYDEDGYEDEGYEADGYDADHDDDADPDDDDHGRERRERVRGESSVDAVEGEPALPRLRPAPPPPLPAGTALVEATEDDPELHDLAGPARRDYRHAVGE</sequence>
<evidence type="ECO:0000313" key="3">
    <source>
        <dbReference type="EMBL" id="MFD1520625.1"/>
    </source>
</evidence>
<evidence type="ECO:0000313" key="4">
    <source>
        <dbReference type="Proteomes" id="UP001597114"/>
    </source>
</evidence>
<feature type="compositionally biased region" description="Basic and acidic residues" evidence="1">
    <location>
        <begin position="363"/>
        <end position="373"/>
    </location>
</feature>
<feature type="transmembrane region" description="Helical" evidence="2">
    <location>
        <begin position="208"/>
        <end position="225"/>
    </location>
</feature>
<keyword evidence="2" id="KW-1133">Transmembrane helix</keyword>
<keyword evidence="4" id="KW-1185">Reference proteome</keyword>
<feature type="region of interest" description="Disordered" evidence="1">
    <location>
        <begin position="42"/>
        <end position="166"/>
    </location>
</feature>
<reference evidence="4" key="1">
    <citation type="journal article" date="2019" name="Int. J. Syst. Evol. Microbiol.">
        <title>The Global Catalogue of Microorganisms (GCM) 10K type strain sequencing project: providing services to taxonomists for standard genome sequencing and annotation.</title>
        <authorList>
            <consortium name="The Broad Institute Genomics Platform"/>
            <consortium name="The Broad Institute Genome Sequencing Center for Infectious Disease"/>
            <person name="Wu L."/>
            <person name="Ma J."/>
        </authorList>
    </citation>
    <scope>NUCLEOTIDE SEQUENCE [LARGE SCALE GENOMIC DNA]</scope>
    <source>
        <strain evidence="4">CCM 7043</strain>
    </source>
</reference>
<accession>A0ABW4F308</accession>
<dbReference type="InterPro" id="IPR053779">
    <property type="entry name" value="GlpR"/>
</dbReference>
<name>A0ABW4F308_9PSEU</name>
<feature type="transmembrane region" description="Helical" evidence="2">
    <location>
        <begin position="185"/>
        <end position="202"/>
    </location>
</feature>
<feature type="compositionally biased region" description="Acidic residues" evidence="1">
    <location>
        <begin position="55"/>
        <end position="68"/>
    </location>
</feature>
<keyword evidence="2" id="KW-0472">Membrane</keyword>
<comment type="caution">
    <text evidence="3">The sequence shown here is derived from an EMBL/GenBank/DDBJ whole genome shotgun (WGS) entry which is preliminary data.</text>
</comment>
<dbReference type="EMBL" id="JBHUCO010000026">
    <property type="protein sequence ID" value="MFD1520625.1"/>
    <property type="molecule type" value="Genomic_DNA"/>
</dbReference>
<feature type="transmembrane region" description="Helical" evidence="2">
    <location>
        <begin position="6"/>
        <end position="23"/>
    </location>
</feature>
<dbReference type="RefSeq" id="WP_344730363.1">
    <property type="nucleotide sequence ID" value="NZ_BAAAUS010000066.1"/>
</dbReference>